<evidence type="ECO:0000313" key="2">
    <source>
        <dbReference type="EMBL" id="EAR98889.3"/>
    </source>
</evidence>
<dbReference type="InParanoid" id="Q23QJ9"/>
<dbReference type="AlphaFoldDB" id="Q23QJ9"/>
<keyword evidence="1" id="KW-1133">Transmembrane helix</keyword>
<reference evidence="3" key="1">
    <citation type="journal article" date="2006" name="PLoS Biol.">
        <title>Macronuclear genome sequence of the ciliate Tetrahymena thermophila, a model eukaryote.</title>
        <authorList>
            <person name="Eisen J.A."/>
            <person name="Coyne R.S."/>
            <person name="Wu M."/>
            <person name="Wu D."/>
            <person name="Thiagarajan M."/>
            <person name="Wortman J.R."/>
            <person name="Badger J.H."/>
            <person name="Ren Q."/>
            <person name="Amedeo P."/>
            <person name="Jones K.M."/>
            <person name="Tallon L.J."/>
            <person name="Delcher A.L."/>
            <person name="Salzberg S.L."/>
            <person name="Silva J.C."/>
            <person name="Haas B.J."/>
            <person name="Majoros W.H."/>
            <person name="Farzad M."/>
            <person name="Carlton J.M."/>
            <person name="Smith R.K. Jr."/>
            <person name="Garg J."/>
            <person name="Pearlman R.E."/>
            <person name="Karrer K.M."/>
            <person name="Sun L."/>
            <person name="Manning G."/>
            <person name="Elde N.C."/>
            <person name="Turkewitz A.P."/>
            <person name="Asai D.J."/>
            <person name="Wilkes D.E."/>
            <person name="Wang Y."/>
            <person name="Cai H."/>
            <person name="Collins K."/>
            <person name="Stewart B.A."/>
            <person name="Lee S.R."/>
            <person name="Wilamowska K."/>
            <person name="Weinberg Z."/>
            <person name="Ruzzo W.L."/>
            <person name="Wloga D."/>
            <person name="Gaertig J."/>
            <person name="Frankel J."/>
            <person name="Tsao C.-C."/>
            <person name="Gorovsky M.A."/>
            <person name="Keeling P.J."/>
            <person name="Waller R.F."/>
            <person name="Patron N.J."/>
            <person name="Cherry J.M."/>
            <person name="Stover N.A."/>
            <person name="Krieger C.J."/>
            <person name="del Toro C."/>
            <person name="Ryder H.F."/>
            <person name="Williamson S.C."/>
            <person name="Barbeau R.A."/>
            <person name="Hamilton E.P."/>
            <person name="Orias E."/>
        </authorList>
    </citation>
    <scope>NUCLEOTIDE SEQUENCE [LARGE SCALE GENOMIC DNA]</scope>
    <source>
        <strain evidence="3">SB210</strain>
    </source>
</reference>
<dbReference type="Proteomes" id="UP000009168">
    <property type="component" value="Unassembled WGS sequence"/>
</dbReference>
<evidence type="ECO:0000256" key="1">
    <source>
        <dbReference type="SAM" id="Phobius"/>
    </source>
</evidence>
<dbReference type="GeneID" id="7825865"/>
<organism evidence="2 3">
    <name type="scientific">Tetrahymena thermophila (strain SB210)</name>
    <dbReference type="NCBI Taxonomy" id="312017"/>
    <lineage>
        <taxon>Eukaryota</taxon>
        <taxon>Sar</taxon>
        <taxon>Alveolata</taxon>
        <taxon>Ciliophora</taxon>
        <taxon>Intramacronucleata</taxon>
        <taxon>Oligohymenophorea</taxon>
        <taxon>Hymenostomatida</taxon>
        <taxon>Tetrahymenina</taxon>
        <taxon>Tetrahymenidae</taxon>
        <taxon>Tetrahymena</taxon>
    </lineage>
</organism>
<gene>
    <name evidence="2" type="ORF">TTHERM_00256790</name>
</gene>
<dbReference type="RefSeq" id="XP_001019134.3">
    <property type="nucleotide sequence ID" value="XM_001019134.3"/>
</dbReference>
<protein>
    <submittedName>
        <fullName evidence="2">Transmembrane protein, putative</fullName>
    </submittedName>
</protein>
<name>Q23QJ9_TETTS</name>
<dbReference type="HOGENOM" id="CLU_003064_0_0_1"/>
<evidence type="ECO:0000313" key="3">
    <source>
        <dbReference type="Proteomes" id="UP000009168"/>
    </source>
</evidence>
<proteinExistence type="predicted"/>
<dbReference type="EMBL" id="GG662647">
    <property type="protein sequence ID" value="EAR98889.3"/>
    <property type="molecule type" value="Genomic_DNA"/>
</dbReference>
<accession>Q23QJ9</accession>
<feature type="transmembrane region" description="Helical" evidence="1">
    <location>
        <begin position="1062"/>
        <end position="1084"/>
    </location>
</feature>
<feature type="transmembrane region" description="Helical" evidence="1">
    <location>
        <begin position="1104"/>
        <end position="1121"/>
    </location>
</feature>
<sequence>MMKQKHIVATELTSKIESMQSQIAQLKVNLNYLIQLNDDSLDLLNLQALFLENLSFSEKDINLIQTNKYKKKSYNQKYLNRQNEDEILSSMINSDKFDEKTCIIFASYKDTETLTISQVSSNFSNLFCFTSRDHIYDKNIESIIPLAFQSVHKMYIKQYLEDSITCDISNNTDQQLEQSKQDHENDENVVTTINLRQGYQFNQPKYLSENQSGTKNQNYELQNCKMNQQIIFASLNQMFILPIKIDIRTNEYKENGTFGLVAKIKQINEEYQYILFNETDLSVIGLTQQMHEIFFPNCNNLQKINLRQIFPFLIGTQNKTKIEDSHIQYKETTCNNNNTKKQLHQADETNNALNTPYRSTKILNKAKSYKDILSYSFNYVELFVRKIKYHGVNNVSYVEIVKIKQLNPSSQAQIILQEITNLQYSSRNLNQGNQLLQIKQNDTPIDFTQADFQKVQQLLGDESTNIEQIKMASNRIEYNDFNCLSDATSRFTLNQFREQKALQNLNEKLQLNQLSQLQSNIAQEQVFIQSFQENQISSSDLQMKVDFANKQLDHQNLTEDQLNKSSTCTIPIPQKSNKAINIELVSPNNSFYMKNCSNQQSLAQLSDQNLDALQIKSHEFILNKIKENAYLDVENSNEEINKKCNNAIIPLKISINPSKIFKSNSFRKNKINNTLNDDLNDKEKKKLMRNSYQYNNINQIQKQKKKEQVQDMIYDIASSTSQNSYYTPVKRQLTQIMEDSSTLKVIKLIKIIGIICLAVMVGITWLQFNSMNEFLLEANQDYKDFGWPTTYSCSLSDILKYKNIQFLTNYTRVVFTDSNQKELFYNQTQQNMENTFSNVLRLLVQMENANSNREVFNRVIENKMNFYFGQLYNPAQLNSTTSDSTDLVYQNYTSTLEYSVILNVQNIFRYINNMGNGRPEYYLIQNQLEAISQLKDLQEHIKESQSQKQEYIQDQLYIIIMILVLINTCCVAIIIPLYLYIQKERDSIIYLFTTFPIQKLDNLIKKIQNSYFSTNTSSIYQNQNNQIIIDTLLQLQDIDNEKNIRKHSISSITSLPRYNKKLYFACFLIYSLIICYPIIVQILSADYLTKSALDLQTISKVYQLRSYLLQNIAMHFNVLLMKARPRFKPMKPEIYYDYLYTLLQQQEDISQDIQWIINSQYSDQRYFILFKPTDQFHQNK</sequence>
<keyword evidence="3" id="KW-1185">Reference proteome</keyword>
<keyword evidence="1 2" id="KW-0812">Transmembrane</keyword>
<dbReference type="KEGG" id="tet:TTHERM_00256790"/>
<keyword evidence="1" id="KW-0472">Membrane</keyword>
<feature type="transmembrane region" description="Helical" evidence="1">
    <location>
        <begin position="956"/>
        <end position="981"/>
    </location>
</feature>